<keyword evidence="1" id="KW-0812">Transmembrane</keyword>
<dbReference type="Proteomes" id="UP000288805">
    <property type="component" value="Unassembled WGS sequence"/>
</dbReference>
<dbReference type="EMBL" id="QGNW01000272">
    <property type="protein sequence ID" value="RVW79947.1"/>
    <property type="molecule type" value="Genomic_DNA"/>
</dbReference>
<dbReference type="AlphaFoldDB" id="A0A438H6L7"/>
<comment type="caution">
    <text evidence="2">The sequence shown here is derived from an EMBL/GenBank/DDBJ whole genome shotgun (WGS) entry which is preliminary data.</text>
</comment>
<gene>
    <name evidence="2" type="ORF">CK203_047493</name>
</gene>
<accession>A0A438H6L7</accession>
<keyword evidence="1" id="KW-1133">Transmembrane helix</keyword>
<reference evidence="2 3" key="1">
    <citation type="journal article" date="2018" name="PLoS Genet.">
        <title>Population sequencing reveals clonal diversity and ancestral inbreeding in the grapevine cultivar Chardonnay.</title>
        <authorList>
            <person name="Roach M.J."/>
            <person name="Johnson D.L."/>
            <person name="Bohlmann J."/>
            <person name="van Vuuren H.J."/>
            <person name="Jones S.J."/>
            <person name="Pretorius I.S."/>
            <person name="Schmidt S.A."/>
            <person name="Borneman A.R."/>
        </authorList>
    </citation>
    <scope>NUCLEOTIDE SEQUENCE [LARGE SCALE GENOMIC DNA]</scope>
    <source>
        <strain evidence="3">cv. Chardonnay</strain>
        <tissue evidence="2">Leaf</tissue>
    </source>
</reference>
<proteinExistence type="predicted"/>
<evidence type="ECO:0000313" key="3">
    <source>
        <dbReference type="Proteomes" id="UP000288805"/>
    </source>
</evidence>
<protein>
    <submittedName>
        <fullName evidence="2">Uncharacterized protein</fullName>
    </submittedName>
</protein>
<evidence type="ECO:0000256" key="1">
    <source>
        <dbReference type="SAM" id="Phobius"/>
    </source>
</evidence>
<evidence type="ECO:0000313" key="2">
    <source>
        <dbReference type="EMBL" id="RVW79947.1"/>
    </source>
</evidence>
<name>A0A438H6L7_VITVI</name>
<organism evidence="2 3">
    <name type="scientific">Vitis vinifera</name>
    <name type="common">Grape</name>
    <dbReference type="NCBI Taxonomy" id="29760"/>
    <lineage>
        <taxon>Eukaryota</taxon>
        <taxon>Viridiplantae</taxon>
        <taxon>Streptophyta</taxon>
        <taxon>Embryophyta</taxon>
        <taxon>Tracheophyta</taxon>
        <taxon>Spermatophyta</taxon>
        <taxon>Magnoliopsida</taxon>
        <taxon>eudicotyledons</taxon>
        <taxon>Gunneridae</taxon>
        <taxon>Pentapetalae</taxon>
        <taxon>rosids</taxon>
        <taxon>Vitales</taxon>
        <taxon>Vitaceae</taxon>
        <taxon>Viteae</taxon>
        <taxon>Vitis</taxon>
    </lineage>
</organism>
<keyword evidence="1" id="KW-0472">Membrane</keyword>
<sequence>MKFLLLGHTQLLSHISLFSVVQYISLLFIGMLIVISVRGFLSNLMKQLNLHLLAVCSSSLQFPELGVDLQAMLYFFSLKSWECISCHPYYDKEKLSN</sequence>
<feature type="transmembrane region" description="Helical" evidence="1">
    <location>
        <begin position="20"/>
        <end position="41"/>
    </location>
</feature>